<gene>
    <name evidence="9" type="ordered locus">Bathy15g00620</name>
</gene>
<dbReference type="GO" id="GO:0080090">
    <property type="term" value="P:regulation of primary metabolic process"/>
    <property type="evidence" value="ECO:0007669"/>
    <property type="project" value="UniProtKB-ARBA"/>
</dbReference>
<dbReference type="InterPro" id="IPR045267">
    <property type="entry name" value="CDK11/PITSLRE_STKc"/>
</dbReference>
<dbReference type="EMBL" id="FO082264">
    <property type="protein sequence ID" value="CCO19933.1"/>
    <property type="molecule type" value="Genomic_DNA"/>
</dbReference>
<keyword evidence="10" id="KW-1185">Reference proteome</keyword>
<protein>
    <recommendedName>
        <fullName evidence="8">Protein kinase domain-containing protein</fullName>
    </recommendedName>
</protein>
<evidence type="ECO:0000259" key="8">
    <source>
        <dbReference type="PROSITE" id="PS50011"/>
    </source>
</evidence>
<dbReference type="SMART" id="SM00220">
    <property type="entry name" value="S_TKc"/>
    <property type="match status" value="1"/>
</dbReference>
<dbReference type="PANTHER" id="PTHR24056">
    <property type="entry name" value="CELL DIVISION PROTEIN KINASE"/>
    <property type="match status" value="1"/>
</dbReference>
<keyword evidence="5" id="KW-0418">Kinase</keyword>
<dbReference type="PROSITE" id="PS00108">
    <property type="entry name" value="PROTEIN_KINASE_ST"/>
    <property type="match status" value="1"/>
</dbReference>
<dbReference type="GO" id="GO:0005524">
    <property type="term" value="F:ATP binding"/>
    <property type="evidence" value="ECO:0007669"/>
    <property type="project" value="UniProtKB-KW"/>
</dbReference>
<evidence type="ECO:0000256" key="6">
    <source>
        <dbReference type="ARBA" id="ARBA00022840"/>
    </source>
</evidence>
<dbReference type="SUPFAM" id="SSF56112">
    <property type="entry name" value="Protein kinase-like (PK-like)"/>
    <property type="match status" value="1"/>
</dbReference>
<dbReference type="InterPro" id="IPR000719">
    <property type="entry name" value="Prot_kinase_dom"/>
</dbReference>
<evidence type="ECO:0000256" key="5">
    <source>
        <dbReference type="ARBA" id="ARBA00022777"/>
    </source>
</evidence>
<proteinExistence type="inferred from homology"/>
<dbReference type="InterPro" id="IPR050108">
    <property type="entry name" value="CDK"/>
</dbReference>
<dbReference type="eggNOG" id="KOG0663">
    <property type="taxonomic scope" value="Eukaryota"/>
</dbReference>
<dbReference type="CDD" id="cd07843">
    <property type="entry name" value="STKc_CDC2L1"/>
    <property type="match status" value="1"/>
</dbReference>
<dbReference type="FunFam" id="3.30.200.20:FF:000172">
    <property type="entry name" value="cyclin-dependent kinase G-2 isoform X1"/>
    <property type="match status" value="1"/>
</dbReference>
<evidence type="ECO:0000256" key="7">
    <source>
        <dbReference type="SAM" id="MobiDB-lite"/>
    </source>
</evidence>
<feature type="compositionally biased region" description="Polar residues" evidence="7">
    <location>
        <begin position="100"/>
        <end position="112"/>
    </location>
</feature>
<dbReference type="STRING" id="41875.K8FCY1"/>
<dbReference type="RefSeq" id="XP_007508847.1">
    <property type="nucleotide sequence ID" value="XM_007508785.1"/>
</dbReference>
<comment type="similarity">
    <text evidence="1">Belongs to the protein kinase superfamily. CMGC Ser/Thr protein kinase family. CDC2/CDKX subfamily.</text>
</comment>
<feature type="domain" description="Protein kinase" evidence="8">
    <location>
        <begin position="315"/>
        <end position="612"/>
    </location>
</feature>
<accession>K8FCY1</accession>
<organism evidence="9 10">
    <name type="scientific">Bathycoccus prasinos</name>
    <dbReference type="NCBI Taxonomy" id="41875"/>
    <lineage>
        <taxon>Eukaryota</taxon>
        <taxon>Viridiplantae</taxon>
        <taxon>Chlorophyta</taxon>
        <taxon>Mamiellophyceae</taxon>
        <taxon>Mamiellales</taxon>
        <taxon>Bathycoccaceae</taxon>
        <taxon>Bathycoccus</taxon>
    </lineage>
</organism>
<keyword evidence="2" id="KW-0723">Serine/threonine-protein kinase</keyword>
<dbReference type="Gene3D" id="3.30.200.20">
    <property type="entry name" value="Phosphorylase Kinase, domain 1"/>
    <property type="match status" value="1"/>
</dbReference>
<dbReference type="AlphaFoldDB" id="K8FCY1"/>
<feature type="compositionally biased region" description="Basic and acidic residues" evidence="7">
    <location>
        <begin position="148"/>
        <end position="166"/>
    </location>
</feature>
<evidence type="ECO:0000256" key="3">
    <source>
        <dbReference type="ARBA" id="ARBA00022679"/>
    </source>
</evidence>
<keyword evidence="6" id="KW-0067">ATP-binding</keyword>
<dbReference type="KEGG" id="bpg:Bathy15g00620"/>
<dbReference type="GO" id="GO:0004674">
    <property type="term" value="F:protein serine/threonine kinase activity"/>
    <property type="evidence" value="ECO:0007669"/>
    <property type="project" value="UniProtKB-KW"/>
</dbReference>
<dbReference type="GeneID" id="19011555"/>
<evidence type="ECO:0000256" key="4">
    <source>
        <dbReference type="ARBA" id="ARBA00022741"/>
    </source>
</evidence>
<dbReference type="Gene3D" id="1.10.510.10">
    <property type="entry name" value="Transferase(Phosphotransferase) domain 1"/>
    <property type="match status" value="1"/>
</dbReference>
<dbReference type="PROSITE" id="PS50011">
    <property type="entry name" value="PROTEIN_KINASE_DOM"/>
    <property type="match status" value="1"/>
</dbReference>
<feature type="compositionally biased region" description="Basic and acidic residues" evidence="7">
    <location>
        <begin position="114"/>
        <end position="124"/>
    </location>
</feature>
<reference evidence="9 10" key="1">
    <citation type="submission" date="2011-10" db="EMBL/GenBank/DDBJ databases">
        <authorList>
            <person name="Genoscope - CEA"/>
        </authorList>
    </citation>
    <scope>NUCLEOTIDE SEQUENCE [LARGE SCALE GENOMIC DNA]</scope>
    <source>
        <strain evidence="9 10">RCC 1105</strain>
    </source>
</reference>
<dbReference type="PANTHER" id="PTHR24056:SF107">
    <property type="entry name" value="CYCLIN-DEPENDENT KINASE 11A-RELATED"/>
    <property type="match status" value="1"/>
</dbReference>
<feature type="compositionally biased region" description="Basic and acidic residues" evidence="7">
    <location>
        <begin position="185"/>
        <end position="198"/>
    </location>
</feature>
<evidence type="ECO:0000256" key="2">
    <source>
        <dbReference type="ARBA" id="ARBA00022527"/>
    </source>
</evidence>
<feature type="region of interest" description="Disordered" evidence="7">
    <location>
        <begin position="1"/>
        <end position="226"/>
    </location>
</feature>
<dbReference type="FunFam" id="1.10.510.10:FF:000533">
    <property type="entry name" value="cyclin-dependent kinase 10"/>
    <property type="match status" value="1"/>
</dbReference>
<evidence type="ECO:0000313" key="10">
    <source>
        <dbReference type="Proteomes" id="UP000198341"/>
    </source>
</evidence>
<sequence length="632" mass="72115">MAPPSAAVLKKAREAAAKLKKEKKMKDEEDLEGDMCGPMMGPPPTRVSEKEEEEEFDLDEAEAGPTMPPPRETTTEKKKGRWGDDDESSDEEKEEEEEPTTTTMANDNNTKNNKQKESYLEKMMNEQAEFANFTAQQMQEDGEGGEDGSVREDDAKRKRTKREAVDVAKLLTPPSDDSDEDDDNDKNMHGRKHAEIGRRQQARIDATPEMEDLEDGHKTMDTPPMGGEVEYDDRKEAGPTLPPASVREQIVNANRGMVEERRALLDGAVANNKNINTNEFSESEEDEEDGRKMEYVPLLPKPHDHKKACRSVECFQKLGHIDEGTYGVVFKARDKETGEIAALKKVKMDKEKEGFPVTALREINTLLQLQHKNIVYVSEVVVGRSIDQVFMVMEYCGRDLNRMMDDMNRGFTLPECKCLAWQLLSGVSYLHENWVLHRDLKTTNVLFNDLGELKICDFGLAREYGSPLNNYTPLVCTLWYRPPELLLGEKKYSYAVDNWSLGCIIAELLQGKPLFPGRTEIDQIDKHFRMLGTPNEQIWPKFKSLPHATKVNFAVHPHNSLRQRFPKYREREDEIEIGPGISDAGFDLLNGLLVFDPERRLSSTEALKSSWFAEAPRKNSSREWQELLRRLK</sequence>
<name>K8FCY1_9CHLO</name>
<dbReference type="GO" id="GO:0005634">
    <property type="term" value="C:nucleus"/>
    <property type="evidence" value="ECO:0007669"/>
    <property type="project" value="TreeGrafter"/>
</dbReference>
<feature type="compositionally biased region" description="Acidic residues" evidence="7">
    <location>
        <begin position="50"/>
        <end position="62"/>
    </location>
</feature>
<dbReference type="InterPro" id="IPR011009">
    <property type="entry name" value="Kinase-like_dom_sf"/>
</dbReference>
<feature type="compositionally biased region" description="Acidic residues" evidence="7">
    <location>
        <begin position="84"/>
        <end position="99"/>
    </location>
</feature>
<dbReference type="GO" id="GO:0007346">
    <property type="term" value="P:regulation of mitotic cell cycle"/>
    <property type="evidence" value="ECO:0007669"/>
    <property type="project" value="TreeGrafter"/>
</dbReference>
<feature type="compositionally biased region" description="Basic and acidic residues" evidence="7">
    <location>
        <begin position="11"/>
        <end position="27"/>
    </location>
</feature>
<evidence type="ECO:0000256" key="1">
    <source>
        <dbReference type="ARBA" id="ARBA00006485"/>
    </source>
</evidence>
<dbReference type="InterPro" id="IPR008271">
    <property type="entry name" value="Ser/Thr_kinase_AS"/>
</dbReference>
<dbReference type="GO" id="GO:0010556">
    <property type="term" value="P:regulation of macromolecule biosynthetic process"/>
    <property type="evidence" value="ECO:0007669"/>
    <property type="project" value="UniProtKB-ARBA"/>
</dbReference>
<evidence type="ECO:0000313" key="9">
    <source>
        <dbReference type="EMBL" id="CCO19933.1"/>
    </source>
</evidence>
<dbReference type="OrthoDB" id="1732493at2759"/>
<dbReference type="Pfam" id="PF00069">
    <property type="entry name" value="Pkinase"/>
    <property type="match status" value="1"/>
</dbReference>
<dbReference type="Proteomes" id="UP000198341">
    <property type="component" value="Chromosome 15"/>
</dbReference>
<keyword evidence="4" id="KW-0547">Nucleotide-binding</keyword>
<feature type="compositionally biased region" description="Basic and acidic residues" evidence="7">
    <location>
        <begin position="73"/>
        <end position="83"/>
    </location>
</feature>
<keyword evidence="3" id="KW-0808">Transferase</keyword>